<feature type="transmembrane region" description="Helical" evidence="1">
    <location>
        <begin position="154"/>
        <end position="178"/>
    </location>
</feature>
<evidence type="ECO:0000313" key="2">
    <source>
        <dbReference type="EMBL" id="PNG27718.1"/>
    </source>
</evidence>
<feature type="transmembrane region" description="Helical" evidence="1">
    <location>
        <begin position="347"/>
        <end position="370"/>
    </location>
</feature>
<feature type="transmembrane region" description="Helical" evidence="1">
    <location>
        <begin position="314"/>
        <end position="335"/>
    </location>
</feature>
<dbReference type="PANTHER" id="PTHR23534">
    <property type="entry name" value="MFS PERMEASE"/>
    <property type="match status" value="1"/>
</dbReference>
<evidence type="ECO:0008006" key="4">
    <source>
        <dbReference type="Google" id="ProtNLM"/>
    </source>
</evidence>
<feature type="transmembrane region" description="Helical" evidence="1">
    <location>
        <begin position="184"/>
        <end position="208"/>
    </location>
</feature>
<comment type="caution">
    <text evidence="2">The sequence shown here is derived from an EMBL/GenBank/DDBJ whole genome shotgun (WGS) entry which is preliminary data.</text>
</comment>
<dbReference type="Proteomes" id="UP000236286">
    <property type="component" value="Unassembled WGS sequence"/>
</dbReference>
<dbReference type="RefSeq" id="WP_102842023.1">
    <property type="nucleotide sequence ID" value="NZ_PDZR01000001.1"/>
</dbReference>
<dbReference type="PANTHER" id="PTHR23534:SF1">
    <property type="entry name" value="MAJOR FACILITATOR SUPERFAMILY PROTEIN"/>
    <property type="match status" value="1"/>
</dbReference>
<evidence type="ECO:0000313" key="3">
    <source>
        <dbReference type="Proteomes" id="UP000236286"/>
    </source>
</evidence>
<dbReference type="InterPro" id="IPR036259">
    <property type="entry name" value="MFS_trans_sf"/>
</dbReference>
<accession>A0A2J7TLS0</accession>
<gene>
    <name evidence="2" type="ORF">CR492_02070</name>
</gene>
<keyword evidence="1" id="KW-0472">Membrane</keyword>
<keyword evidence="1" id="KW-0812">Transmembrane</keyword>
<feature type="transmembrane region" description="Helical" evidence="1">
    <location>
        <begin position="228"/>
        <end position="252"/>
    </location>
</feature>
<proteinExistence type="predicted"/>
<organism evidence="2 3">
    <name type="scientific">Methylocella silvestris</name>
    <dbReference type="NCBI Taxonomy" id="199596"/>
    <lineage>
        <taxon>Bacteria</taxon>
        <taxon>Pseudomonadati</taxon>
        <taxon>Pseudomonadota</taxon>
        <taxon>Alphaproteobacteria</taxon>
        <taxon>Hyphomicrobiales</taxon>
        <taxon>Beijerinckiaceae</taxon>
        <taxon>Methylocella</taxon>
    </lineage>
</organism>
<name>A0A2J7TLS0_METSI</name>
<dbReference type="EMBL" id="PDZR01000001">
    <property type="protein sequence ID" value="PNG27718.1"/>
    <property type="molecule type" value="Genomic_DNA"/>
</dbReference>
<feature type="transmembrane region" description="Helical" evidence="1">
    <location>
        <begin position="290"/>
        <end position="308"/>
    </location>
</feature>
<dbReference type="OrthoDB" id="8017789at2"/>
<feature type="transmembrane region" description="Helical" evidence="1">
    <location>
        <begin position="33"/>
        <end position="62"/>
    </location>
</feature>
<sequence>MTALRDRRAGLLSCACDFDVPDDGAVDAPAQPLALIAAGFAFSVLAQALAFAALPIAGAVLAPRPEAATAPVALMLAGAATATFPAAFLTGLFGRRSAFALGASLGVAGAALAAFGLAAGEFGALCLGAFWLGVAQGFGLFYRHAVGGGARAAAIVLGAASLAAFAAPAVVGLSQAVAGPLAPAGALIGAALAQLGVLVLAAPLPATVELSPPESGGDSAPTDFVQRFAAITSAAALAWFGMMALMAGAPLAMAGCGLGLGAASGGIAWHLLAMYAPAAAIAASGWRPPAAATTLVGLALLGLGVLAARGQNSAFGFDLALIIGGCGWSLATLGATQWLHQRGAPRAMLALHDFILFAAAVAGALLGAVIV</sequence>
<evidence type="ECO:0000256" key="1">
    <source>
        <dbReference type="SAM" id="Phobius"/>
    </source>
</evidence>
<keyword evidence="1" id="KW-1133">Transmembrane helix</keyword>
<reference evidence="2 3" key="1">
    <citation type="submission" date="2017-10" db="EMBL/GenBank/DDBJ databases">
        <title>Genome announcement of Methylocella silvestris TVC from permafrost.</title>
        <authorList>
            <person name="Wang J."/>
            <person name="Geng K."/>
            <person name="Ul-Haque F."/>
            <person name="Crombie A.T."/>
            <person name="Street L.E."/>
            <person name="Wookey P.A."/>
            <person name="Murrell J.C."/>
            <person name="Pratscher J."/>
        </authorList>
    </citation>
    <scope>NUCLEOTIDE SEQUENCE [LARGE SCALE GENOMIC DNA]</scope>
    <source>
        <strain evidence="2 3">TVC</strain>
    </source>
</reference>
<feature type="transmembrane region" description="Helical" evidence="1">
    <location>
        <begin position="98"/>
        <end position="116"/>
    </location>
</feature>
<dbReference type="SUPFAM" id="SSF103473">
    <property type="entry name" value="MFS general substrate transporter"/>
    <property type="match status" value="1"/>
</dbReference>
<feature type="transmembrane region" description="Helical" evidence="1">
    <location>
        <begin position="68"/>
        <end position="91"/>
    </location>
</feature>
<feature type="transmembrane region" description="Helical" evidence="1">
    <location>
        <begin position="258"/>
        <end position="278"/>
    </location>
</feature>
<protein>
    <recommendedName>
        <fullName evidence="4">Major facilitator superfamily MFS_1</fullName>
    </recommendedName>
</protein>
<dbReference type="AlphaFoldDB" id="A0A2J7TLS0"/>